<feature type="region of interest" description="Disordered" evidence="2">
    <location>
        <begin position="47"/>
        <end position="78"/>
    </location>
</feature>
<evidence type="ECO:0000256" key="2">
    <source>
        <dbReference type="SAM" id="MobiDB-lite"/>
    </source>
</evidence>
<accession>A0A4W3ICT2</accession>
<organism evidence="3 4">
    <name type="scientific">Callorhinchus milii</name>
    <name type="common">Ghost shark</name>
    <dbReference type="NCBI Taxonomy" id="7868"/>
    <lineage>
        <taxon>Eukaryota</taxon>
        <taxon>Metazoa</taxon>
        <taxon>Chordata</taxon>
        <taxon>Craniata</taxon>
        <taxon>Vertebrata</taxon>
        <taxon>Chondrichthyes</taxon>
        <taxon>Holocephali</taxon>
        <taxon>Chimaeriformes</taxon>
        <taxon>Callorhinchidae</taxon>
        <taxon>Callorhinchus</taxon>
    </lineage>
</organism>
<reference evidence="4" key="3">
    <citation type="journal article" date="2014" name="Nature">
        <title>Elephant shark genome provides unique insights into gnathostome evolution.</title>
        <authorList>
            <consortium name="International Elephant Shark Genome Sequencing Consortium"/>
            <person name="Venkatesh B."/>
            <person name="Lee A.P."/>
            <person name="Ravi V."/>
            <person name="Maurya A.K."/>
            <person name="Lian M.M."/>
            <person name="Swann J.B."/>
            <person name="Ohta Y."/>
            <person name="Flajnik M.F."/>
            <person name="Sutoh Y."/>
            <person name="Kasahara M."/>
            <person name="Hoon S."/>
            <person name="Gangu V."/>
            <person name="Roy S.W."/>
            <person name="Irimia M."/>
            <person name="Korzh V."/>
            <person name="Kondrychyn I."/>
            <person name="Lim Z.W."/>
            <person name="Tay B.H."/>
            <person name="Tohari S."/>
            <person name="Kong K.W."/>
            <person name="Ho S."/>
            <person name="Lorente-Galdos B."/>
            <person name="Quilez J."/>
            <person name="Marques-Bonet T."/>
            <person name="Raney B.J."/>
            <person name="Ingham P.W."/>
            <person name="Tay A."/>
            <person name="Hillier L.W."/>
            <person name="Minx P."/>
            <person name="Boehm T."/>
            <person name="Wilson R.K."/>
            <person name="Brenner S."/>
            <person name="Warren W.C."/>
        </authorList>
    </citation>
    <scope>NUCLEOTIDE SEQUENCE [LARGE SCALE GENOMIC DNA]</scope>
</reference>
<dbReference type="Gene3D" id="2.130.10.130">
    <property type="entry name" value="Integrin alpha, N-terminal"/>
    <property type="match status" value="1"/>
</dbReference>
<dbReference type="AlphaFoldDB" id="A0A4W3ICT2"/>
<sequence length="132" mass="13618">MLPLSVGFNLDALSPSVYSGPRGSYFGYSVEFYTPEAETVLIGAPKANTTQPNITEGGPSTRVPGAATAPSVGRSPSTPQLLEFKSHQWFGATIRSHNSTILVSVRSPARGVGARGGGEGWWGGVGGGNNPT</sequence>
<dbReference type="InterPro" id="IPR013519">
    <property type="entry name" value="Int_alpha_beta-p"/>
</dbReference>
<dbReference type="GO" id="GO:0098609">
    <property type="term" value="P:cell-cell adhesion"/>
    <property type="evidence" value="ECO:0007669"/>
    <property type="project" value="TreeGrafter"/>
</dbReference>
<dbReference type="InterPro" id="IPR028994">
    <property type="entry name" value="Integrin_alpha_N"/>
</dbReference>
<dbReference type="Proteomes" id="UP000314986">
    <property type="component" value="Unassembled WGS sequence"/>
</dbReference>
<dbReference type="InParanoid" id="A0A4W3ICT2"/>
<dbReference type="Ensembl" id="ENSCMIT00000028527.1">
    <property type="protein sequence ID" value="ENSCMIP00000028084.1"/>
    <property type="gene ID" value="ENSCMIG00000012214.1"/>
</dbReference>
<dbReference type="PROSITE" id="PS51470">
    <property type="entry name" value="FG_GAP"/>
    <property type="match status" value="1"/>
</dbReference>
<dbReference type="GO" id="GO:0005178">
    <property type="term" value="F:integrin binding"/>
    <property type="evidence" value="ECO:0007669"/>
    <property type="project" value="TreeGrafter"/>
</dbReference>
<dbReference type="STRING" id="7868.ENSCMIP00000028084"/>
<reference evidence="4" key="2">
    <citation type="journal article" date="2007" name="PLoS Biol.">
        <title>Survey sequencing and comparative analysis of the elephant shark (Callorhinchus milii) genome.</title>
        <authorList>
            <person name="Venkatesh B."/>
            <person name="Kirkness E.F."/>
            <person name="Loh Y.H."/>
            <person name="Halpern A.L."/>
            <person name="Lee A.P."/>
            <person name="Johnson J."/>
            <person name="Dandona N."/>
            <person name="Viswanathan L.D."/>
            <person name="Tay A."/>
            <person name="Venter J.C."/>
            <person name="Strausberg R.L."/>
            <person name="Brenner S."/>
        </authorList>
    </citation>
    <scope>NUCLEOTIDE SEQUENCE [LARGE SCALE GENOMIC DNA]</scope>
</reference>
<dbReference type="GO" id="GO:0033627">
    <property type="term" value="P:cell adhesion mediated by integrin"/>
    <property type="evidence" value="ECO:0007669"/>
    <property type="project" value="TreeGrafter"/>
</dbReference>
<dbReference type="GO" id="GO:0001525">
    <property type="term" value="P:angiogenesis"/>
    <property type="evidence" value="ECO:0007669"/>
    <property type="project" value="TreeGrafter"/>
</dbReference>
<dbReference type="GO" id="GO:0007229">
    <property type="term" value="P:integrin-mediated signaling pathway"/>
    <property type="evidence" value="ECO:0007669"/>
    <property type="project" value="TreeGrafter"/>
</dbReference>
<dbReference type="PANTHER" id="PTHR23220:SF3">
    <property type="entry name" value="INTEGRIN ALPHA-5"/>
    <property type="match status" value="1"/>
</dbReference>
<dbReference type="GeneTree" id="ENSGT00940000158061"/>
<feature type="repeat" description="FG-GAP" evidence="1">
    <location>
        <begin position="9"/>
        <end position="72"/>
    </location>
</feature>
<reference evidence="3" key="5">
    <citation type="submission" date="2025-09" db="UniProtKB">
        <authorList>
            <consortium name="Ensembl"/>
        </authorList>
    </citation>
    <scope>IDENTIFICATION</scope>
</reference>
<reference evidence="4" key="1">
    <citation type="journal article" date="2006" name="Science">
        <title>Ancient noncoding elements conserved in the human genome.</title>
        <authorList>
            <person name="Venkatesh B."/>
            <person name="Kirkness E.F."/>
            <person name="Loh Y.H."/>
            <person name="Halpern A.L."/>
            <person name="Lee A.P."/>
            <person name="Johnson J."/>
            <person name="Dandona N."/>
            <person name="Viswanathan L.D."/>
            <person name="Tay A."/>
            <person name="Venter J.C."/>
            <person name="Strausberg R.L."/>
            <person name="Brenner S."/>
        </authorList>
    </citation>
    <scope>NUCLEOTIDE SEQUENCE [LARGE SCALE GENOMIC DNA]</scope>
</reference>
<dbReference type="PANTHER" id="PTHR23220">
    <property type="entry name" value="INTEGRIN ALPHA"/>
    <property type="match status" value="1"/>
</dbReference>
<protein>
    <submittedName>
        <fullName evidence="3">Uncharacterized protein</fullName>
    </submittedName>
</protein>
<keyword evidence="4" id="KW-1185">Reference proteome</keyword>
<name>A0A4W3ICT2_CALMI</name>
<proteinExistence type="predicted"/>
<dbReference type="GO" id="GO:0008305">
    <property type="term" value="C:integrin complex"/>
    <property type="evidence" value="ECO:0007669"/>
    <property type="project" value="TreeGrafter"/>
</dbReference>
<dbReference type="GO" id="GO:0009897">
    <property type="term" value="C:external side of plasma membrane"/>
    <property type="evidence" value="ECO:0007669"/>
    <property type="project" value="TreeGrafter"/>
</dbReference>
<evidence type="ECO:0000313" key="4">
    <source>
        <dbReference type="Proteomes" id="UP000314986"/>
    </source>
</evidence>
<evidence type="ECO:0000313" key="3">
    <source>
        <dbReference type="Ensembl" id="ENSCMIP00000028084.1"/>
    </source>
</evidence>
<dbReference type="SUPFAM" id="SSF69318">
    <property type="entry name" value="Integrin alpha N-terminal domain"/>
    <property type="match status" value="1"/>
</dbReference>
<evidence type="ECO:0000256" key="1">
    <source>
        <dbReference type="PROSITE-ProRule" id="PRU00803"/>
    </source>
</evidence>
<dbReference type="GO" id="GO:0007160">
    <property type="term" value="P:cell-matrix adhesion"/>
    <property type="evidence" value="ECO:0007669"/>
    <property type="project" value="TreeGrafter"/>
</dbReference>
<dbReference type="OMA" id="WLACIIL"/>
<reference evidence="3" key="4">
    <citation type="submission" date="2025-08" db="UniProtKB">
        <authorList>
            <consortium name="Ensembl"/>
        </authorList>
    </citation>
    <scope>IDENTIFICATION</scope>
</reference>